<dbReference type="Proteomes" id="UP001243212">
    <property type="component" value="Unassembled WGS sequence"/>
</dbReference>
<feature type="chain" id="PRO_5046391601" evidence="1">
    <location>
        <begin position="29"/>
        <end position="594"/>
    </location>
</feature>
<keyword evidence="4" id="KW-1185">Reference proteome</keyword>
<feature type="signal peptide" evidence="1">
    <location>
        <begin position="1"/>
        <end position="28"/>
    </location>
</feature>
<dbReference type="PROSITE" id="PS51257">
    <property type="entry name" value="PROKAR_LIPOPROTEIN"/>
    <property type="match status" value="1"/>
</dbReference>
<evidence type="ECO:0000259" key="2">
    <source>
        <dbReference type="Pfam" id="PF00496"/>
    </source>
</evidence>
<dbReference type="InterPro" id="IPR039424">
    <property type="entry name" value="SBP_5"/>
</dbReference>
<proteinExistence type="predicted"/>
<evidence type="ECO:0000313" key="4">
    <source>
        <dbReference type="Proteomes" id="UP001243212"/>
    </source>
</evidence>
<organism evidence="3 4">
    <name type="scientific">Trueperella bonasi</name>
    <dbReference type="NCBI Taxonomy" id="312286"/>
    <lineage>
        <taxon>Bacteria</taxon>
        <taxon>Bacillati</taxon>
        <taxon>Actinomycetota</taxon>
        <taxon>Actinomycetes</taxon>
        <taxon>Actinomycetales</taxon>
        <taxon>Actinomycetaceae</taxon>
        <taxon>Trueperella</taxon>
    </lineage>
</organism>
<name>A0ABT9NGV6_9ACTO</name>
<protein>
    <submittedName>
        <fullName evidence="3">Peptide/nickel transport system substrate-binding protein</fullName>
    </submittedName>
</protein>
<dbReference type="Gene3D" id="3.10.105.10">
    <property type="entry name" value="Dipeptide-binding Protein, Domain 3"/>
    <property type="match status" value="1"/>
</dbReference>
<evidence type="ECO:0000256" key="1">
    <source>
        <dbReference type="SAM" id="SignalP"/>
    </source>
</evidence>
<sequence length="594" mass="65255">MKNRKSLSLFAGAVTIALALGACSSNDADDVVKGGDDGAETGGGTVAFTTGAEEYAGYNTQISANYSTGNRVVADRMGVGFGYFNANGEWQKGTELGDYEMVSEDPLTIKYTINEAAVYEGGTPITCEDYYMDWVSQNPQWIMDAQEAAGNTDDAGNTAPLFDNVSSPASYANPVANGPECEAGDRSFTITYSEPNPDWELVVSGALPSHVVAEALDMSKEDLFKALKDQDFEVAQKAADFWNNWYSPNPGELQPREQVPSYGPYTYKDGGWQAGEYITLVRNPDWWGEPAATEEFVIRQVAPEGQIQALANGDVNVIEPQATQDAIDTLNATDGVSLLTGSTMIWEHLDYNWAETSVFHDNHELREAFAYCVPRQEIVDKLIKPLNPDAEVMNAREYFPTDSDYQEVVNHAYDGRYDEVDIEKAKELIAASGVENPTVRIGYSAPNQRRADQVSLIRSSCQEAGFTIEDIGAENFFAPDGALSTGQFDVALFAWSGSGQIVSGANIYETTGQQNFSKWANDEVDSEWARVRQSLDPAEHLDAKKNIEKLLWDELYNLPVFAHPGVAAHTDGLKNVERNVTQVGIPWNAEKWAW</sequence>
<dbReference type="InterPro" id="IPR000914">
    <property type="entry name" value="SBP_5_dom"/>
</dbReference>
<feature type="domain" description="Solute-binding protein family 5" evidence="2">
    <location>
        <begin position="102"/>
        <end position="498"/>
    </location>
</feature>
<comment type="caution">
    <text evidence="3">The sequence shown here is derived from an EMBL/GenBank/DDBJ whole genome shotgun (WGS) entry which is preliminary data.</text>
</comment>
<dbReference type="PIRSF" id="PIRSF002741">
    <property type="entry name" value="MppA"/>
    <property type="match status" value="1"/>
</dbReference>
<dbReference type="PANTHER" id="PTHR30290:SF65">
    <property type="entry name" value="MONOACYL PHOSPHATIDYLINOSITOL TETRAMANNOSIDE-BINDING PROTEIN LPQW-RELATED"/>
    <property type="match status" value="1"/>
</dbReference>
<dbReference type="Pfam" id="PF00496">
    <property type="entry name" value="SBP_bac_5"/>
    <property type="match status" value="1"/>
</dbReference>
<dbReference type="Gene3D" id="3.40.190.10">
    <property type="entry name" value="Periplasmic binding protein-like II"/>
    <property type="match status" value="1"/>
</dbReference>
<accession>A0ABT9NGV6</accession>
<dbReference type="RefSeq" id="WP_307682653.1">
    <property type="nucleotide sequence ID" value="NZ_JAUSQX010000001.1"/>
</dbReference>
<gene>
    <name evidence="3" type="ORF">J2S70_001009</name>
</gene>
<evidence type="ECO:0000313" key="3">
    <source>
        <dbReference type="EMBL" id="MDP9806427.1"/>
    </source>
</evidence>
<dbReference type="SUPFAM" id="SSF53850">
    <property type="entry name" value="Periplasmic binding protein-like II"/>
    <property type="match status" value="1"/>
</dbReference>
<keyword evidence="1" id="KW-0732">Signal</keyword>
<reference evidence="3 4" key="1">
    <citation type="submission" date="2023-07" db="EMBL/GenBank/DDBJ databases">
        <title>Sequencing the genomes of 1000 actinobacteria strains.</title>
        <authorList>
            <person name="Klenk H.-P."/>
        </authorList>
    </citation>
    <scope>NUCLEOTIDE SEQUENCE [LARGE SCALE GENOMIC DNA]</scope>
    <source>
        <strain evidence="3 4">DSM 17163</strain>
    </source>
</reference>
<dbReference type="PANTHER" id="PTHR30290">
    <property type="entry name" value="PERIPLASMIC BINDING COMPONENT OF ABC TRANSPORTER"/>
    <property type="match status" value="1"/>
</dbReference>
<dbReference type="EMBL" id="JAUSQX010000001">
    <property type="protein sequence ID" value="MDP9806427.1"/>
    <property type="molecule type" value="Genomic_DNA"/>
</dbReference>
<dbReference type="InterPro" id="IPR030678">
    <property type="entry name" value="Peptide/Ni-bd"/>
</dbReference>